<comment type="subcellular location">
    <subcellularLocation>
        <location evidence="1">Nucleus</location>
    </subcellularLocation>
</comment>
<dbReference type="AlphaFoldDB" id="A0A9Q1QD55"/>
<dbReference type="EMBL" id="JAKOGI010000280">
    <property type="protein sequence ID" value="KAJ8437787.1"/>
    <property type="molecule type" value="Genomic_DNA"/>
</dbReference>
<evidence type="ECO:0008006" key="8">
    <source>
        <dbReference type="Google" id="ProtNLM"/>
    </source>
</evidence>
<protein>
    <recommendedName>
        <fullName evidence="8">Helicase C-terminal domain-containing protein</fullName>
    </recommendedName>
</protein>
<dbReference type="GO" id="GO:0004386">
    <property type="term" value="F:helicase activity"/>
    <property type="evidence" value="ECO:0007669"/>
    <property type="project" value="UniProtKB-KW"/>
</dbReference>
<comment type="caution">
    <text evidence="6">The sequence shown here is derived from an EMBL/GenBank/DDBJ whole genome shotgun (WGS) entry which is preliminary data.</text>
</comment>
<evidence type="ECO:0000256" key="2">
    <source>
        <dbReference type="ARBA" id="ARBA00022741"/>
    </source>
</evidence>
<evidence type="ECO:0000313" key="7">
    <source>
        <dbReference type="Proteomes" id="UP001153076"/>
    </source>
</evidence>
<accession>A0A9Q1QD55</accession>
<keyword evidence="2" id="KW-0547">Nucleotide-binding</keyword>
<keyword evidence="5" id="KW-0539">Nucleus</keyword>
<sequence>MLSALELAMTVTCPHPKHPLLTQCSDAHSRGEKNTLPSYDKFDELIDKIDVGEGVEAKFFHNLLACEMFMEYNDSSTEQREMSMDRVNNSPNARVLFGSIKAYGEGISLVEASQIIILDVHFNSSVSYQALRCAFGPEGNPSKRNEKLCEVLSMPYNDGIALLMAMG</sequence>
<dbReference type="GO" id="GO:0005524">
    <property type="term" value="F:ATP binding"/>
    <property type="evidence" value="ECO:0007669"/>
    <property type="project" value="UniProtKB-KW"/>
</dbReference>
<dbReference type="InterPro" id="IPR027417">
    <property type="entry name" value="P-loop_NTPase"/>
</dbReference>
<dbReference type="OrthoDB" id="1422302at2759"/>
<organism evidence="6 7">
    <name type="scientific">Carnegiea gigantea</name>
    <dbReference type="NCBI Taxonomy" id="171969"/>
    <lineage>
        <taxon>Eukaryota</taxon>
        <taxon>Viridiplantae</taxon>
        <taxon>Streptophyta</taxon>
        <taxon>Embryophyta</taxon>
        <taxon>Tracheophyta</taxon>
        <taxon>Spermatophyta</taxon>
        <taxon>Magnoliopsida</taxon>
        <taxon>eudicotyledons</taxon>
        <taxon>Gunneridae</taxon>
        <taxon>Pentapetalae</taxon>
        <taxon>Caryophyllales</taxon>
        <taxon>Cactineae</taxon>
        <taxon>Cactaceae</taxon>
        <taxon>Cactoideae</taxon>
        <taxon>Echinocereeae</taxon>
        <taxon>Carnegiea</taxon>
    </lineage>
</organism>
<dbReference type="InterPro" id="IPR044567">
    <property type="entry name" value="CLSY/DRD1"/>
</dbReference>
<name>A0A9Q1QD55_9CARY</name>
<evidence type="ECO:0000256" key="4">
    <source>
        <dbReference type="ARBA" id="ARBA00022840"/>
    </source>
</evidence>
<dbReference type="GO" id="GO:0005634">
    <property type="term" value="C:nucleus"/>
    <property type="evidence" value="ECO:0007669"/>
    <property type="project" value="UniProtKB-SubCell"/>
</dbReference>
<dbReference type="Gene3D" id="3.40.50.300">
    <property type="entry name" value="P-loop containing nucleotide triphosphate hydrolases"/>
    <property type="match status" value="1"/>
</dbReference>
<evidence type="ECO:0000313" key="6">
    <source>
        <dbReference type="EMBL" id="KAJ8437787.1"/>
    </source>
</evidence>
<evidence type="ECO:0000256" key="5">
    <source>
        <dbReference type="ARBA" id="ARBA00023242"/>
    </source>
</evidence>
<dbReference type="PANTHER" id="PTHR45821">
    <property type="entry name" value="SNF2 DOMAIN-CONTAINING PROTEIN CLASSY 2-RELATED"/>
    <property type="match status" value="1"/>
</dbReference>
<gene>
    <name evidence="6" type="ORF">Cgig2_013706</name>
</gene>
<evidence type="ECO:0000256" key="1">
    <source>
        <dbReference type="ARBA" id="ARBA00004123"/>
    </source>
</evidence>
<proteinExistence type="predicted"/>
<evidence type="ECO:0000256" key="3">
    <source>
        <dbReference type="ARBA" id="ARBA00022806"/>
    </source>
</evidence>
<reference evidence="6" key="1">
    <citation type="submission" date="2022-04" db="EMBL/GenBank/DDBJ databases">
        <title>Carnegiea gigantea Genome sequencing and assembly v2.</title>
        <authorList>
            <person name="Copetti D."/>
            <person name="Sanderson M.J."/>
            <person name="Burquez A."/>
            <person name="Wojciechowski M.F."/>
        </authorList>
    </citation>
    <scope>NUCLEOTIDE SEQUENCE</scope>
    <source>
        <strain evidence="6">SGP5-SGP5p</strain>
        <tissue evidence="6">Aerial part</tissue>
    </source>
</reference>
<dbReference type="SUPFAM" id="SSF52540">
    <property type="entry name" value="P-loop containing nucleoside triphosphate hydrolases"/>
    <property type="match status" value="1"/>
</dbReference>
<dbReference type="GO" id="GO:0080188">
    <property type="term" value="P:gene silencing by siRNA-directed DNA methylation"/>
    <property type="evidence" value="ECO:0007669"/>
    <property type="project" value="InterPro"/>
</dbReference>
<keyword evidence="7" id="KW-1185">Reference proteome</keyword>
<keyword evidence="4" id="KW-0067">ATP-binding</keyword>
<dbReference type="Proteomes" id="UP001153076">
    <property type="component" value="Unassembled WGS sequence"/>
</dbReference>
<dbReference type="PANTHER" id="PTHR45821:SF1">
    <property type="entry name" value="ATP-DEPENDENT HELICASE FAMILY PROTEIN-RELATED"/>
    <property type="match status" value="1"/>
</dbReference>
<keyword evidence="3" id="KW-0378">Hydrolase</keyword>
<keyword evidence="3" id="KW-0347">Helicase</keyword>